<protein>
    <recommendedName>
        <fullName evidence="2">Peptidase A1 domain-containing protein</fullName>
    </recommendedName>
</protein>
<proteinExistence type="inferred from homology"/>
<evidence type="ECO:0000259" key="2">
    <source>
        <dbReference type="PROSITE" id="PS51767"/>
    </source>
</evidence>
<dbReference type="EMBL" id="JACGCM010002037">
    <property type="protein sequence ID" value="KAF6145688.1"/>
    <property type="molecule type" value="Genomic_DNA"/>
</dbReference>
<accession>A0A7J7LT05</accession>
<dbReference type="InterPro" id="IPR032799">
    <property type="entry name" value="TAXi_C"/>
</dbReference>
<dbReference type="GO" id="GO:0006508">
    <property type="term" value="P:proteolysis"/>
    <property type="evidence" value="ECO:0007669"/>
    <property type="project" value="InterPro"/>
</dbReference>
<evidence type="ECO:0000313" key="4">
    <source>
        <dbReference type="Proteomes" id="UP000541444"/>
    </source>
</evidence>
<dbReference type="InterPro" id="IPR033121">
    <property type="entry name" value="PEPTIDASE_A1"/>
</dbReference>
<dbReference type="SUPFAM" id="SSF50630">
    <property type="entry name" value="Acid proteases"/>
    <property type="match status" value="1"/>
</dbReference>
<dbReference type="GO" id="GO:0004190">
    <property type="term" value="F:aspartic-type endopeptidase activity"/>
    <property type="evidence" value="ECO:0007669"/>
    <property type="project" value="InterPro"/>
</dbReference>
<dbReference type="Pfam" id="PF14541">
    <property type="entry name" value="TAXi_C"/>
    <property type="match status" value="1"/>
</dbReference>
<evidence type="ECO:0000313" key="3">
    <source>
        <dbReference type="EMBL" id="KAF6145688.1"/>
    </source>
</evidence>
<name>A0A7J7LT05_9MAGN</name>
<dbReference type="InterPro" id="IPR021109">
    <property type="entry name" value="Peptidase_aspartic_dom_sf"/>
</dbReference>
<gene>
    <name evidence="3" type="ORF">GIB67_028909</name>
</gene>
<dbReference type="InterPro" id="IPR001461">
    <property type="entry name" value="Aspartic_peptidase_A1"/>
</dbReference>
<dbReference type="PANTHER" id="PTHR13683:SF809">
    <property type="entry name" value="PEPTIDASE A1 DOMAIN-CONTAINING PROTEIN"/>
    <property type="match status" value="1"/>
</dbReference>
<reference evidence="3 4" key="1">
    <citation type="journal article" date="2020" name="IScience">
        <title>Genome Sequencing of the Endangered Kingdonia uniflora (Circaeasteraceae, Ranunculales) Reveals Potential Mechanisms of Evolutionary Specialization.</title>
        <authorList>
            <person name="Sun Y."/>
            <person name="Deng T."/>
            <person name="Zhang A."/>
            <person name="Moore M.J."/>
            <person name="Landis J.B."/>
            <person name="Lin N."/>
            <person name="Zhang H."/>
            <person name="Zhang X."/>
            <person name="Huang J."/>
            <person name="Zhang X."/>
            <person name="Sun H."/>
            <person name="Wang H."/>
        </authorList>
    </citation>
    <scope>NUCLEOTIDE SEQUENCE [LARGE SCALE GENOMIC DNA]</scope>
    <source>
        <strain evidence="3">TB1705</strain>
        <tissue evidence="3">Leaf</tissue>
    </source>
</reference>
<dbReference type="Proteomes" id="UP000541444">
    <property type="component" value="Unassembled WGS sequence"/>
</dbReference>
<evidence type="ECO:0000256" key="1">
    <source>
        <dbReference type="ARBA" id="ARBA00007447"/>
    </source>
</evidence>
<dbReference type="Gene3D" id="2.40.70.10">
    <property type="entry name" value="Acid Proteases"/>
    <property type="match status" value="1"/>
</dbReference>
<comment type="caution">
    <text evidence="3">The sequence shown here is derived from an EMBL/GenBank/DDBJ whole genome shotgun (WGS) entry which is preliminary data.</text>
</comment>
<comment type="similarity">
    <text evidence="1">Belongs to the peptidase A1 family.</text>
</comment>
<dbReference type="FunFam" id="2.40.70.10:FF:000013">
    <property type="entry name" value="Aspartyl protease AED1"/>
    <property type="match status" value="1"/>
</dbReference>
<organism evidence="3 4">
    <name type="scientific">Kingdonia uniflora</name>
    <dbReference type="NCBI Taxonomy" id="39325"/>
    <lineage>
        <taxon>Eukaryota</taxon>
        <taxon>Viridiplantae</taxon>
        <taxon>Streptophyta</taxon>
        <taxon>Embryophyta</taxon>
        <taxon>Tracheophyta</taxon>
        <taxon>Spermatophyta</taxon>
        <taxon>Magnoliopsida</taxon>
        <taxon>Ranunculales</taxon>
        <taxon>Circaeasteraceae</taxon>
        <taxon>Kingdonia</taxon>
    </lineage>
</organism>
<dbReference type="PROSITE" id="PS51767">
    <property type="entry name" value="PEPTIDASE_A1"/>
    <property type="match status" value="1"/>
</dbReference>
<dbReference type="AlphaFoldDB" id="A0A7J7LT05"/>
<dbReference type="PANTHER" id="PTHR13683">
    <property type="entry name" value="ASPARTYL PROTEASES"/>
    <property type="match status" value="1"/>
</dbReference>
<dbReference type="OrthoDB" id="2747330at2759"/>
<keyword evidence="4" id="KW-1185">Reference proteome</keyword>
<sequence>MFEDTSWKSIGSRIVREMVLVLFLVLYFSLTITTQSLGENIHNEFQGIHLTLHHVHGLNSSTPLFDLLAHDQVRVQAIEYRLGSITISKSSVSSEYSFEPWRTNQDRQDNQGLFGKSTELVGMARNKHSMFYQLSSKYDPRDPSLYFLRLTGITVDGIPLKVSPLLYKTSTIIDSGTIITRLPLRVYEALQEAFVKNTMSKRYKQAPSYSILDTCFKANGKSMTIPEVSIIFSGDARLKLGADNIVIQVEDGIKCLAFASNGATNGISIIGNRQQESSAVVYDVTNSRLGFAARGCN</sequence>
<feature type="domain" description="Peptidase A1" evidence="2">
    <location>
        <begin position="1"/>
        <end position="292"/>
    </location>
</feature>